<organism evidence="1 2">
    <name type="scientific">Orbilia ellipsospora</name>
    <dbReference type="NCBI Taxonomy" id="2528407"/>
    <lineage>
        <taxon>Eukaryota</taxon>
        <taxon>Fungi</taxon>
        <taxon>Dikarya</taxon>
        <taxon>Ascomycota</taxon>
        <taxon>Pezizomycotina</taxon>
        <taxon>Orbiliomycetes</taxon>
        <taxon>Orbiliales</taxon>
        <taxon>Orbiliaceae</taxon>
        <taxon>Orbilia</taxon>
    </lineage>
</organism>
<accession>A0AAV9WSV3</accession>
<dbReference type="Proteomes" id="UP001365542">
    <property type="component" value="Unassembled WGS sequence"/>
</dbReference>
<evidence type="ECO:0000313" key="2">
    <source>
        <dbReference type="Proteomes" id="UP001365542"/>
    </source>
</evidence>
<protein>
    <recommendedName>
        <fullName evidence="3">SprT-like domain-containing protein</fullName>
    </recommendedName>
</protein>
<sequence>MVQFFRIILNQNYHPQYNPQEYTVQTLTGNSVDYEPMDTAWKTALAIMNSRICQRAFRSLTKEFQPERDPITSVGAFIADLNNDQIVSKYRIVADYRLSRYVLGDHKRPLFAIHLNQQYVRSVSTSLGDEEARLRCLLATTLVHELAHTFVTFLGYSGRDVTPEAINHPACRADDPGFGESGRYLEWKLWGGLLEWQTPDAGHLIGDLFLVDENNDARLISRNQVRQIGFYQDFGTPLAIGPFQVEPPPNDITYANCEGFRGLRSFANAPNPLVPELLDNRYMASRRMGSRFYSN</sequence>
<evidence type="ECO:0008006" key="3">
    <source>
        <dbReference type="Google" id="ProtNLM"/>
    </source>
</evidence>
<proteinExistence type="predicted"/>
<reference evidence="1 2" key="1">
    <citation type="submission" date="2019-10" db="EMBL/GenBank/DDBJ databases">
        <authorList>
            <person name="Palmer J.M."/>
        </authorList>
    </citation>
    <scope>NUCLEOTIDE SEQUENCE [LARGE SCALE GENOMIC DNA]</scope>
    <source>
        <strain evidence="1 2">TWF694</strain>
    </source>
</reference>
<gene>
    <name evidence="1" type="ORF">TWF694_005241</name>
</gene>
<comment type="caution">
    <text evidence="1">The sequence shown here is derived from an EMBL/GenBank/DDBJ whole genome shotgun (WGS) entry which is preliminary data.</text>
</comment>
<keyword evidence="2" id="KW-1185">Reference proteome</keyword>
<dbReference type="EMBL" id="JAVHJO010000017">
    <property type="protein sequence ID" value="KAK6525093.1"/>
    <property type="molecule type" value="Genomic_DNA"/>
</dbReference>
<dbReference type="AlphaFoldDB" id="A0AAV9WSV3"/>
<evidence type="ECO:0000313" key="1">
    <source>
        <dbReference type="EMBL" id="KAK6525093.1"/>
    </source>
</evidence>
<name>A0AAV9WSV3_9PEZI</name>